<feature type="chain" id="PRO_5047477755" description="Peptidoglycan hydrolase PcsB coiled-coil domain-containing protein" evidence="4">
    <location>
        <begin position="26"/>
        <end position="411"/>
    </location>
</feature>
<sequence>MRNKKCTSLFLTFLIASLTITPVYASATQKKITEAEQQKTETQSNLNASQDKISSLEAKKGDLEAYLTELNQQLTDLSKNLSDLQEKSDAKQAELQQIEKELDDAKARREEQYESMKLRIQYMYENGNDSYMTMLTEAKDFTDFLNKAENIMQLTKYDRKMLDLYKETQQEIEDKEAGVKKEQEALEELKQESMDKQAEVSDLVRNTTKQIDTYSSQIDSEQSAAKELLEKVNSQEAVIDSLMKQQKDEEAAAALAAQKAAQEEAARKAQQEAAEQQAAAQQSASQESSESYDDVQEENSSDTETSQEITEQEDTSSDDSQGKYLGRFRLTGYCNCALCHGQGYTASGTVPQAGRTVAMNGIPFGTKLLINGGVYVVEDRGVPYGNVDIYHDTHDQALSFGVGYADVYQLN</sequence>
<dbReference type="Gene3D" id="6.10.250.3150">
    <property type="match status" value="1"/>
</dbReference>
<dbReference type="RefSeq" id="WP_033142854.1">
    <property type="nucleotide sequence ID" value="NZ_BAABZQ010000001.1"/>
</dbReference>
<gene>
    <name evidence="6" type="ORF">K340107D12_26690</name>
</gene>
<name>A0ABQ0BTH7_9FIRM</name>
<feature type="compositionally biased region" description="Low complexity" evidence="3">
    <location>
        <begin position="271"/>
        <end position="289"/>
    </location>
</feature>
<evidence type="ECO:0000256" key="2">
    <source>
        <dbReference type="SAM" id="Coils"/>
    </source>
</evidence>
<feature type="signal peptide" evidence="4">
    <location>
        <begin position="1"/>
        <end position="25"/>
    </location>
</feature>
<evidence type="ECO:0000256" key="3">
    <source>
        <dbReference type="SAM" id="MobiDB-lite"/>
    </source>
</evidence>
<proteinExistence type="predicted"/>
<protein>
    <recommendedName>
        <fullName evidence="5">Peptidoglycan hydrolase PcsB coiled-coil domain-containing protein</fullName>
    </recommendedName>
</protein>
<evidence type="ECO:0000313" key="7">
    <source>
        <dbReference type="Proteomes" id="UP001600941"/>
    </source>
</evidence>
<dbReference type="Pfam" id="PF24568">
    <property type="entry name" value="CC_PcsB"/>
    <property type="match status" value="1"/>
</dbReference>
<feature type="region of interest" description="Disordered" evidence="3">
    <location>
        <begin position="266"/>
        <end position="322"/>
    </location>
</feature>
<feature type="coiled-coil region" evidence="2">
    <location>
        <begin position="25"/>
        <end position="115"/>
    </location>
</feature>
<dbReference type="Proteomes" id="UP001600941">
    <property type="component" value="Unassembled WGS sequence"/>
</dbReference>
<dbReference type="EMBL" id="BAABZQ010000001">
    <property type="protein sequence ID" value="GAA6499853.1"/>
    <property type="molecule type" value="Genomic_DNA"/>
</dbReference>
<evidence type="ECO:0000259" key="5">
    <source>
        <dbReference type="Pfam" id="PF24568"/>
    </source>
</evidence>
<evidence type="ECO:0000256" key="4">
    <source>
        <dbReference type="SAM" id="SignalP"/>
    </source>
</evidence>
<accession>A0ABQ0BTH7</accession>
<keyword evidence="2" id="KW-0175">Coiled coil</keyword>
<feature type="compositionally biased region" description="Acidic residues" evidence="3">
    <location>
        <begin position="290"/>
        <end position="301"/>
    </location>
</feature>
<organism evidence="6 7">
    <name type="scientific">Blautia parvula</name>
    <dbReference type="NCBI Taxonomy" id="2877527"/>
    <lineage>
        <taxon>Bacteria</taxon>
        <taxon>Bacillati</taxon>
        <taxon>Bacillota</taxon>
        <taxon>Clostridia</taxon>
        <taxon>Lachnospirales</taxon>
        <taxon>Lachnospiraceae</taxon>
        <taxon>Blautia</taxon>
    </lineage>
</organism>
<evidence type="ECO:0000313" key="6">
    <source>
        <dbReference type="EMBL" id="GAA6499853.1"/>
    </source>
</evidence>
<dbReference type="InterPro" id="IPR059180">
    <property type="entry name" value="3D_YorM"/>
</dbReference>
<dbReference type="CDD" id="cd14667">
    <property type="entry name" value="3D_containing_proteins"/>
    <property type="match status" value="1"/>
</dbReference>
<reference evidence="6 7" key="1">
    <citation type="submission" date="2024-04" db="EMBL/GenBank/DDBJ databases">
        <title>Defined microbial consortia suppress multidrug-resistant proinflammatory Enterobacteriaceae via ecological control.</title>
        <authorList>
            <person name="Furuichi M."/>
            <person name="Kawaguchi T."/>
            <person name="Pust M."/>
            <person name="Yasuma K."/>
            <person name="Plichta D."/>
            <person name="Hasegawa N."/>
            <person name="Ohya T."/>
            <person name="Bhattarai S."/>
            <person name="Sasajima S."/>
            <person name="Aoto Y."/>
            <person name="Tuganbaev T."/>
            <person name="Yaginuma M."/>
            <person name="Ueda M."/>
            <person name="Okahashi N."/>
            <person name="Amafuji K."/>
            <person name="Kiridooshi Y."/>
            <person name="Sugita K."/>
            <person name="Strazar M."/>
            <person name="Skelly A."/>
            <person name="Suda W."/>
            <person name="Hattori M."/>
            <person name="Nakamoto N."/>
            <person name="Caballero S."/>
            <person name="Norman J."/>
            <person name="Olle B."/>
            <person name="Tanoue T."/>
            <person name="Arita M."/>
            <person name="Bucci V."/>
            <person name="Atarashi K."/>
            <person name="Xavier R."/>
            <person name="Honda K."/>
        </authorList>
    </citation>
    <scope>NUCLEOTIDE SEQUENCE [LARGE SCALE GENOMIC DNA]</scope>
    <source>
        <strain evidence="7">k34-0107-D12</strain>
    </source>
</reference>
<evidence type="ECO:0000256" key="1">
    <source>
        <dbReference type="ARBA" id="ARBA00022729"/>
    </source>
</evidence>
<feature type="domain" description="Peptidoglycan hydrolase PcsB coiled-coil" evidence="5">
    <location>
        <begin position="104"/>
        <end position="175"/>
    </location>
</feature>
<keyword evidence="1 4" id="KW-0732">Signal</keyword>
<comment type="caution">
    <text evidence="6">The sequence shown here is derived from an EMBL/GenBank/DDBJ whole genome shotgun (WGS) entry which is preliminary data.</text>
</comment>
<keyword evidence="7" id="KW-1185">Reference proteome</keyword>
<dbReference type="InterPro" id="IPR057309">
    <property type="entry name" value="PcsB_CC"/>
</dbReference>